<feature type="transmembrane region" description="Helical" evidence="1">
    <location>
        <begin position="76"/>
        <end position="96"/>
    </location>
</feature>
<organism evidence="2 3">
    <name type="scientific">Rotaria socialis</name>
    <dbReference type="NCBI Taxonomy" id="392032"/>
    <lineage>
        <taxon>Eukaryota</taxon>
        <taxon>Metazoa</taxon>
        <taxon>Spiralia</taxon>
        <taxon>Gnathifera</taxon>
        <taxon>Rotifera</taxon>
        <taxon>Eurotatoria</taxon>
        <taxon>Bdelloidea</taxon>
        <taxon>Philodinida</taxon>
        <taxon>Philodinidae</taxon>
        <taxon>Rotaria</taxon>
    </lineage>
</organism>
<dbReference type="Proteomes" id="UP000663851">
    <property type="component" value="Unassembled WGS sequence"/>
</dbReference>
<reference evidence="2" key="1">
    <citation type="submission" date="2021-02" db="EMBL/GenBank/DDBJ databases">
        <authorList>
            <person name="Nowell W R."/>
        </authorList>
    </citation>
    <scope>NUCLEOTIDE SEQUENCE</scope>
</reference>
<sequence length="293" mass="34040">MQIKFDCFFCVSACSIQHDLEAQFAIRTDNEELRTKFHQERIRPFQYGTSVISNTFKQLSRVVPFTKPKVYRTIKVPILLIIAMLLVAVYLVLVPVISSSNIVFLVATLILLSNCLIEFIERRSNLKRSIFLFGGIYIPCAFDRTVLAHWELMLHQVAPTLLIMFGCVPLFVRVMLQKIRARQQIEWRKHRKMILQVLTISSVYIVFNLPWFGVIFAYEFGLLPQIVTVDLTVSKFIIYNIIFFWPIVCCLSLSELRTKFTQQIKYCRRHQRVGQAIIITNQSNLVVPPTCIG</sequence>
<dbReference type="AlphaFoldDB" id="A0A820KWU4"/>
<keyword evidence="1" id="KW-0812">Transmembrane</keyword>
<feature type="transmembrane region" description="Helical" evidence="1">
    <location>
        <begin position="197"/>
        <end position="217"/>
    </location>
</feature>
<dbReference type="EMBL" id="CAJOBO010001143">
    <property type="protein sequence ID" value="CAF4343528.1"/>
    <property type="molecule type" value="Genomic_DNA"/>
</dbReference>
<name>A0A820KWU4_9BILA</name>
<evidence type="ECO:0000256" key="1">
    <source>
        <dbReference type="SAM" id="Phobius"/>
    </source>
</evidence>
<keyword evidence="1" id="KW-1133">Transmembrane helix</keyword>
<dbReference type="Gene3D" id="1.20.1070.10">
    <property type="entry name" value="Rhodopsin 7-helix transmembrane proteins"/>
    <property type="match status" value="1"/>
</dbReference>
<gene>
    <name evidence="2" type="ORF">HFQ381_LOCUS16262</name>
</gene>
<evidence type="ECO:0000313" key="3">
    <source>
        <dbReference type="Proteomes" id="UP000663851"/>
    </source>
</evidence>
<evidence type="ECO:0000313" key="2">
    <source>
        <dbReference type="EMBL" id="CAF4343528.1"/>
    </source>
</evidence>
<accession>A0A820KWU4</accession>
<feature type="transmembrane region" description="Helical" evidence="1">
    <location>
        <begin position="156"/>
        <end position="176"/>
    </location>
</feature>
<protein>
    <recommendedName>
        <fullName evidence="4">G-protein coupled receptors family 1 profile domain-containing protein</fullName>
    </recommendedName>
</protein>
<comment type="caution">
    <text evidence="2">The sequence shown here is derived from an EMBL/GenBank/DDBJ whole genome shotgun (WGS) entry which is preliminary data.</text>
</comment>
<feature type="transmembrane region" description="Helical" evidence="1">
    <location>
        <begin position="131"/>
        <end position="150"/>
    </location>
</feature>
<proteinExistence type="predicted"/>
<feature type="transmembrane region" description="Helical" evidence="1">
    <location>
        <begin position="237"/>
        <end position="256"/>
    </location>
</feature>
<keyword evidence="1" id="KW-0472">Membrane</keyword>
<evidence type="ECO:0008006" key="4">
    <source>
        <dbReference type="Google" id="ProtNLM"/>
    </source>
</evidence>
<feature type="transmembrane region" description="Helical" evidence="1">
    <location>
        <begin position="102"/>
        <end position="119"/>
    </location>
</feature>